<evidence type="ECO:0000313" key="2">
    <source>
        <dbReference type="Proteomes" id="UP000604730"/>
    </source>
</evidence>
<proteinExistence type="predicted"/>
<dbReference type="SUPFAM" id="SSF53474">
    <property type="entry name" value="alpha/beta-Hydrolases"/>
    <property type="match status" value="1"/>
</dbReference>
<keyword evidence="2" id="KW-1185">Reference proteome</keyword>
<dbReference type="Proteomes" id="UP000604730">
    <property type="component" value="Unassembled WGS sequence"/>
</dbReference>
<evidence type="ECO:0000313" key="1">
    <source>
        <dbReference type="EMBL" id="MBK5896577.1"/>
    </source>
</evidence>
<dbReference type="InterPro" id="IPR029058">
    <property type="entry name" value="AB_hydrolase_fold"/>
</dbReference>
<dbReference type="Gene3D" id="3.40.50.1820">
    <property type="entry name" value="alpha/beta hydrolase"/>
    <property type="match status" value="1"/>
</dbReference>
<dbReference type="RefSeq" id="WP_208428140.1">
    <property type="nucleotide sequence ID" value="NZ_JAEPRJ010000001.1"/>
</dbReference>
<organism evidence="1 2">
    <name type="scientific">Catonella massiliensis</name>
    <dbReference type="NCBI Taxonomy" id="2799636"/>
    <lineage>
        <taxon>Bacteria</taxon>
        <taxon>Bacillati</taxon>
        <taxon>Bacillota</taxon>
        <taxon>Clostridia</taxon>
        <taxon>Lachnospirales</taxon>
        <taxon>Lachnospiraceae</taxon>
        <taxon>Catonella</taxon>
    </lineage>
</organism>
<name>A0ABS1IXF8_9FIRM</name>
<protein>
    <submittedName>
        <fullName evidence="1">Esterase</fullName>
    </submittedName>
</protein>
<comment type="caution">
    <text evidence="1">The sequence shown here is derived from an EMBL/GenBank/DDBJ whole genome shotgun (WGS) entry which is preliminary data.</text>
</comment>
<reference evidence="1 2" key="1">
    <citation type="submission" date="2021-01" db="EMBL/GenBank/DDBJ databases">
        <title>Isolation and description of Catonella massiliensis sp. nov., a novel Catonella species, isolated from a stable periodontitis subject.</title>
        <authorList>
            <person name="Antezack A."/>
            <person name="Boxberger M."/>
            <person name="La Scola B."/>
            <person name="Monnet-Corti V."/>
        </authorList>
    </citation>
    <scope>NUCLEOTIDE SEQUENCE [LARGE SCALE GENOMIC DNA]</scope>
    <source>
        <strain evidence="1 2">Marseille-Q4567</strain>
    </source>
</reference>
<gene>
    <name evidence="1" type="ORF">JJN12_02085</name>
</gene>
<sequence length="264" mass="29892">MCKGREEQVKDLNCNVSTVAKSNYNGIMAKKPVYFGGKMFEELKINGKEILRYCETNPKYILIQFIDGNDEGGLEEEIKLIKAFTDKPFAFVGIRTKRWNDELSPWKAEPVFGRQGFGGEANKNLDYLRDNVGGIKKTCSLDVGQPVILGGYSLAGLFALWAGYESSIFSGIAAASPSVWFKGWREYIRGKGMKSSAVYLSLGLKESRTSNKRLSEVENCIKMQYNEFSEKNHIKHILEWNEGNHFVEVPLRMARGFSWVLNNI</sequence>
<dbReference type="EMBL" id="JAEPRJ010000001">
    <property type="protein sequence ID" value="MBK5896577.1"/>
    <property type="molecule type" value="Genomic_DNA"/>
</dbReference>
<accession>A0ABS1IXF8</accession>